<name>A0ACB8W363_9TELE</name>
<protein>
    <submittedName>
        <fullName evidence="1">Uncharacterized protein</fullName>
    </submittedName>
</protein>
<sequence length="544" mass="60531">AVCQKLALKYRPADLPEMPACSFKPEEYKGMSKEQMMEIRRQNCNPVTMKITYYKKPVFIHQGYMQWLWDVDGRRYLDLFAGVATVSVGHCHPKVTAAVERQLKRLWHTTNIYVHPTLHEYCEKLASYLPDPLKVVYLTNSGSEANDLAMLMARLYTGNFDIITFRGSYHGGTQQTMGLTSNSPYKYPIATSSGCTNTMCPDVFRGPWGGSHCRDSPVQTIRDCSCAQGHCMANEKYIGQLKEMFATSVPSRVAAFFGEPIQGMGGAVQYPKNYLKEAYKLVRERGGVCIADEVQTGFGRTGTHFWGFQGHDVIPDMVTMAKGIGNGFPIGAVVTTPEIAACFARAFHFNTFGGSPLACAVASSVLDQKNIPIDPHNGGLVISALPNMVNTIIQFNSFKGVTGIPDIGWFTGVHVNYYNLNWWIPTQQTIKEDGTQQISHDVGTYLMTEVAKLRDKYEIIGDVRGKGLQIGVEMVKDKASRDPLPPEAMSEIFEDIKDMGVLIGKGGVYGQTFRIQPPMCITKNDVDFFLAVFKTAVHSYMERK</sequence>
<gene>
    <name evidence="1" type="ORF">L3Q82_012566</name>
</gene>
<proteinExistence type="predicted"/>
<comment type="caution">
    <text evidence="1">The sequence shown here is derived from an EMBL/GenBank/DDBJ whole genome shotgun (WGS) entry which is preliminary data.</text>
</comment>
<reference evidence="1" key="1">
    <citation type="submission" date="2022-04" db="EMBL/GenBank/DDBJ databases">
        <title>Jade perch genome.</title>
        <authorList>
            <person name="Chao B."/>
        </authorList>
    </citation>
    <scope>NUCLEOTIDE SEQUENCE</scope>
    <source>
        <strain evidence="1">CB-2022</strain>
    </source>
</reference>
<evidence type="ECO:0000313" key="1">
    <source>
        <dbReference type="EMBL" id="KAI3362239.1"/>
    </source>
</evidence>
<keyword evidence="2" id="KW-1185">Reference proteome</keyword>
<evidence type="ECO:0000313" key="2">
    <source>
        <dbReference type="Proteomes" id="UP000831701"/>
    </source>
</evidence>
<accession>A0ACB8W363</accession>
<dbReference type="EMBL" id="CM041545">
    <property type="protein sequence ID" value="KAI3362239.1"/>
    <property type="molecule type" value="Genomic_DNA"/>
</dbReference>
<dbReference type="Proteomes" id="UP000831701">
    <property type="component" value="Chromosome 15"/>
</dbReference>
<feature type="non-terminal residue" evidence="1">
    <location>
        <position position="1"/>
    </location>
</feature>
<organism evidence="1 2">
    <name type="scientific">Scortum barcoo</name>
    <name type="common">barcoo grunter</name>
    <dbReference type="NCBI Taxonomy" id="214431"/>
    <lineage>
        <taxon>Eukaryota</taxon>
        <taxon>Metazoa</taxon>
        <taxon>Chordata</taxon>
        <taxon>Craniata</taxon>
        <taxon>Vertebrata</taxon>
        <taxon>Euteleostomi</taxon>
        <taxon>Actinopterygii</taxon>
        <taxon>Neopterygii</taxon>
        <taxon>Teleostei</taxon>
        <taxon>Neoteleostei</taxon>
        <taxon>Acanthomorphata</taxon>
        <taxon>Eupercaria</taxon>
        <taxon>Centrarchiformes</taxon>
        <taxon>Terapontoidei</taxon>
        <taxon>Terapontidae</taxon>
        <taxon>Scortum</taxon>
    </lineage>
</organism>